<evidence type="ECO:0000313" key="9">
    <source>
        <dbReference type="EMBL" id="JAC85078.1"/>
    </source>
</evidence>
<comment type="subcellular location">
    <subcellularLocation>
        <location evidence="1">Secreted</location>
    </subcellularLocation>
</comment>
<evidence type="ECO:0000256" key="3">
    <source>
        <dbReference type="ARBA" id="ARBA00022525"/>
    </source>
</evidence>
<evidence type="ECO:0000256" key="7">
    <source>
        <dbReference type="SAM" id="SignalP"/>
    </source>
</evidence>
<feature type="domain" description="CTCK" evidence="8">
    <location>
        <begin position="54"/>
        <end position="139"/>
    </location>
</feature>
<accession>A0A069DM48</accession>
<dbReference type="GO" id="GO:0048513">
    <property type="term" value="P:animal organ development"/>
    <property type="evidence" value="ECO:0007669"/>
    <property type="project" value="UniProtKB-ARBA"/>
</dbReference>
<evidence type="ECO:0000256" key="6">
    <source>
        <dbReference type="PROSITE-ProRule" id="PRU00039"/>
    </source>
</evidence>
<feature type="chain" id="PRO_5001660323" evidence="7">
    <location>
        <begin position="26"/>
        <end position="245"/>
    </location>
</feature>
<dbReference type="GO" id="GO:0005576">
    <property type="term" value="C:extracellular region"/>
    <property type="evidence" value="ECO:0007669"/>
    <property type="project" value="UniProtKB-SubCell"/>
</dbReference>
<dbReference type="Pfam" id="PF03045">
    <property type="entry name" value="DAN"/>
    <property type="match status" value="1"/>
</dbReference>
<dbReference type="InterPro" id="IPR004133">
    <property type="entry name" value="DAN_dom"/>
</dbReference>
<comment type="caution">
    <text evidence="6">Lacks conserved residue(s) required for the propagation of feature annotation.</text>
</comment>
<dbReference type="EMBL" id="GBGP01000105">
    <property type="protein sequence ID" value="JAC85078.1"/>
    <property type="molecule type" value="mRNA"/>
</dbReference>
<dbReference type="InterPro" id="IPR016860">
    <property type="entry name" value="Cerberus"/>
</dbReference>
<dbReference type="InterPro" id="IPR029034">
    <property type="entry name" value="Cystine-knot_cytokine"/>
</dbReference>
<evidence type="ECO:0000256" key="4">
    <source>
        <dbReference type="ARBA" id="ARBA00022729"/>
    </source>
</evidence>
<keyword evidence="3" id="KW-0964">Secreted</keyword>
<keyword evidence="4 7" id="KW-0732">Signal</keyword>
<name>A0A069DM48_9CNID</name>
<feature type="signal peptide" evidence="7">
    <location>
        <begin position="1"/>
        <end position="25"/>
    </location>
</feature>
<comment type="similarity">
    <text evidence="2">Belongs to the DAN family.</text>
</comment>
<evidence type="ECO:0000256" key="2">
    <source>
        <dbReference type="ARBA" id="ARBA00007872"/>
    </source>
</evidence>
<dbReference type="GO" id="GO:0032926">
    <property type="term" value="P:negative regulation of activin receptor signaling pathway"/>
    <property type="evidence" value="ECO:0007669"/>
    <property type="project" value="UniProtKB-ARBA"/>
</dbReference>
<dbReference type="PANTHER" id="PTHR15273">
    <property type="entry name" value="DAN DOMAIN FAMILY MEMBER 5"/>
    <property type="match status" value="1"/>
</dbReference>
<keyword evidence="5" id="KW-1015">Disulfide bond</keyword>
<sequence>MASPNHKNRFTFILITIAMIYHSQAVPSPPNETDKNIQKDPVASPIISTGKETCFSVPYKQDIIVPGCAVKTIDNRYCNGNCVSGYVPENGVNGRYKCSSCQPSKTTRKMIELNCRDGRTKLVEVEIFESCKCQQSSCQVSARKNIKDSETTMKSSTNEKKFDPVRPCRYICRECRKSRRDYDVLQTKKEKNEYLVKSCRTVECRKRILNHEDVTELAKVQKKLKKAVCKECKLCKKRKREKANA</sequence>
<dbReference type="PANTHER" id="PTHR15273:SF8">
    <property type="entry name" value="CERBERUS"/>
    <property type="match status" value="1"/>
</dbReference>
<dbReference type="PROSITE" id="PS01225">
    <property type="entry name" value="CTCK_2"/>
    <property type="match status" value="1"/>
</dbReference>
<dbReference type="SMART" id="SM00041">
    <property type="entry name" value="CT"/>
    <property type="match status" value="1"/>
</dbReference>
<evidence type="ECO:0000256" key="5">
    <source>
        <dbReference type="ARBA" id="ARBA00023157"/>
    </source>
</evidence>
<dbReference type="AlphaFoldDB" id="A0A069DM48"/>
<reference evidence="9" key="1">
    <citation type="journal article" date="2014" name="PLoS Genet.">
        <title>Differential Responses to Wnt and PCP Disruption Predict Expression and Developmental Function of Conserved and Novel Genes in a Cnidarian.</title>
        <authorList>
            <person name="Lapebie P."/>
            <person name="Ruggiero A."/>
            <person name="Barreau C."/>
            <person name="Chevalier S."/>
            <person name="Chang P."/>
            <person name="Dru P."/>
            <person name="Houliston E."/>
            <person name="Momose T."/>
        </authorList>
    </citation>
    <scope>NUCLEOTIDE SEQUENCE</scope>
</reference>
<proteinExistence type="evidence at transcript level"/>
<dbReference type="InterPro" id="IPR006207">
    <property type="entry name" value="Cys_knot_C"/>
</dbReference>
<dbReference type="GO" id="GO:0003002">
    <property type="term" value="P:regionalization"/>
    <property type="evidence" value="ECO:0007669"/>
    <property type="project" value="UniProtKB-ARBA"/>
</dbReference>
<protein>
    <submittedName>
        <fullName evidence="9">Cerberus family protein</fullName>
    </submittedName>
</protein>
<organism evidence="9">
    <name type="scientific">Clytia hemisphaerica</name>
    <dbReference type="NCBI Taxonomy" id="252671"/>
    <lineage>
        <taxon>Eukaryota</taxon>
        <taxon>Metazoa</taxon>
        <taxon>Cnidaria</taxon>
        <taxon>Hydrozoa</taxon>
        <taxon>Hydroidolina</taxon>
        <taxon>Leptothecata</taxon>
        <taxon>Obeliida</taxon>
        <taxon>Clytiidae</taxon>
        <taxon>Clytia</taxon>
    </lineage>
</organism>
<evidence type="ECO:0000259" key="8">
    <source>
        <dbReference type="PROSITE" id="PS01225"/>
    </source>
</evidence>
<dbReference type="Gene3D" id="2.10.90.10">
    <property type="entry name" value="Cystine-knot cytokines"/>
    <property type="match status" value="1"/>
</dbReference>
<evidence type="ECO:0000256" key="1">
    <source>
        <dbReference type="ARBA" id="ARBA00004613"/>
    </source>
</evidence>